<dbReference type="PRINTS" id="PR00080">
    <property type="entry name" value="SDRFAMILY"/>
</dbReference>
<name>A0A939GNC6_9BACT</name>
<accession>A0A939GNC6</accession>
<reference evidence="4" key="1">
    <citation type="submission" date="2021-03" db="EMBL/GenBank/DDBJ databases">
        <title>Fibrella sp. HMF5335 genome sequencing and assembly.</title>
        <authorList>
            <person name="Kang H."/>
            <person name="Kim H."/>
            <person name="Bae S."/>
            <person name="Joh K."/>
        </authorList>
    </citation>
    <scope>NUCLEOTIDE SEQUENCE</scope>
    <source>
        <strain evidence="4">HMF5335</strain>
    </source>
</reference>
<dbReference type="CDD" id="cd05371">
    <property type="entry name" value="HSD10-like_SDR_c"/>
    <property type="match status" value="1"/>
</dbReference>
<protein>
    <submittedName>
        <fullName evidence="4">3-hydroxyacyl-CoA dehydrogenase</fullName>
    </submittedName>
</protein>
<dbReference type="EMBL" id="JAFMYV010000020">
    <property type="protein sequence ID" value="MBO0939990.1"/>
    <property type="molecule type" value="Genomic_DNA"/>
</dbReference>
<evidence type="ECO:0000313" key="5">
    <source>
        <dbReference type="Proteomes" id="UP000664034"/>
    </source>
</evidence>
<evidence type="ECO:0000256" key="3">
    <source>
        <dbReference type="RuleBase" id="RU000363"/>
    </source>
</evidence>
<dbReference type="InterPro" id="IPR020904">
    <property type="entry name" value="Sc_DH/Rdtase_CS"/>
</dbReference>
<dbReference type="PANTHER" id="PTHR43658:SF8">
    <property type="entry name" value="17-BETA-HYDROXYSTEROID DEHYDROGENASE 14-RELATED"/>
    <property type="match status" value="1"/>
</dbReference>
<dbReference type="GO" id="GO:0016491">
    <property type="term" value="F:oxidoreductase activity"/>
    <property type="evidence" value="ECO:0007669"/>
    <property type="project" value="UniProtKB-KW"/>
</dbReference>
<dbReference type="RefSeq" id="WP_207367521.1">
    <property type="nucleotide sequence ID" value="NZ_JAFMYV010000020.1"/>
</dbReference>
<dbReference type="InterPro" id="IPR036291">
    <property type="entry name" value="NAD(P)-bd_dom_sf"/>
</dbReference>
<evidence type="ECO:0000256" key="1">
    <source>
        <dbReference type="ARBA" id="ARBA00006484"/>
    </source>
</evidence>
<dbReference type="InterPro" id="IPR002347">
    <property type="entry name" value="SDR_fam"/>
</dbReference>
<comment type="caution">
    <text evidence="4">The sequence shown here is derived from an EMBL/GenBank/DDBJ whole genome shotgun (WGS) entry which is preliminary data.</text>
</comment>
<dbReference type="SUPFAM" id="SSF51735">
    <property type="entry name" value="NAD(P)-binding Rossmann-fold domains"/>
    <property type="match status" value="1"/>
</dbReference>
<dbReference type="PRINTS" id="PR00081">
    <property type="entry name" value="GDHRDH"/>
</dbReference>
<dbReference type="AlphaFoldDB" id="A0A939GNC6"/>
<evidence type="ECO:0000256" key="2">
    <source>
        <dbReference type="ARBA" id="ARBA00023002"/>
    </source>
</evidence>
<dbReference type="Pfam" id="PF00106">
    <property type="entry name" value="adh_short"/>
    <property type="match status" value="1"/>
</dbReference>
<dbReference type="FunFam" id="3.40.50.720:FF:000215">
    <property type="entry name" value="3-hydroxyacyl-CoA dehydrogenase type-2"/>
    <property type="match status" value="1"/>
</dbReference>
<dbReference type="PANTHER" id="PTHR43658">
    <property type="entry name" value="SHORT-CHAIN DEHYDROGENASE/REDUCTASE"/>
    <property type="match status" value="1"/>
</dbReference>
<proteinExistence type="inferred from homology"/>
<sequence length="259" mass="27038">MNLQNATALVTGGASGLGEATVRQFHALGANVIIVDLNQDRGNALVDELGTSAYYCLTNVANEGDVQRAIDLAVSQFGALHIAVNCAGIAEARKTLGKVGGEYGPHSLDAFRKTIEVNLIGTFNVIRLAAFAMEKNTPNADGERGVIINTASVAAYDGQIGQAAYSASKGGIVGMTLPIARDLAKSGIRVMTIAPGLFETPLLAALPEEARLSLGQQVPFPSRLGRPAEYGLLAKAIVENPMLNGEVIRLDGAIRMGPK</sequence>
<keyword evidence="5" id="KW-1185">Reference proteome</keyword>
<gene>
    <name evidence="4" type="ORF">J2I47_25820</name>
</gene>
<comment type="similarity">
    <text evidence="1 3">Belongs to the short-chain dehydrogenases/reductases (SDR) family.</text>
</comment>
<dbReference type="Gene3D" id="3.40.50.720">
    <property type="entry name" value="NAD(P)-binding Rossmann-like Domain"/>
    <property type="match status" value="1"/>
</dbReference>
<organism evidence="4 5">
    <name type="scientific">Fibrella rubiginis</name>
    <dbReference type="NCBI Taxonomy" id="2817060"/>
    <lineage>
        <taxon>Bacteria</taxon>
        <taxon>Pseudomonadati</taxon>
        <taxon>Bacteroidota</taxon>
        <taxon>Cytophagia</taxon>
        <taxon>Cytophagales</taxon>
        <taxon>Spirosomataceae</taxon>
        <taxon>Fibrella</taxon>
    </lineage>
</organism>
<evidence type="ECO:0000313" key="4">
    <source>
        <dbReference type="EMBL" id="MBO0939990.1"/>
    </source>
</evidence>
<dbReference type="Proteomes" id="UP000664034">
    <property type="component" value="Unassembled WGS sequence"/>
</dbReference>
<keyword evidence="2" id="KW-0560">Oxidoreductase</keyword>
<dbReference type="PROSITE" id="PS00061">
    <property type="entry name" value="ADH_SHORT"/>
    <property type="match status" value="1"/>
</dbReference>